<comment type="caution">
    <text evidence="2">The sequence shown here is derived from an EMBL/GenBank/DDBJ whole genome shotgun (WGS) entry which is preliminary data.</text>
</comment>
<sequence>MGDFNTDLLTPHSSRSSKLLHIVESVGLHILPLQATHHNVDVEDTWLDLILTSAPSLVFSHGQHFAPAFSYHDLIFISYVLKPPKPPAKTLHMRCFGRLDVEKLCMDASKINWNSVVSASTVDEKIEALNEAILRLYDVHAPIKKVKLKRPPAPWMTIGVRIAMRRRDRAFGKFRKDRCDENWTLYKVARNRCNQMIRNAKRRFILSNISSSSPANIWKFLGTLGIGKRQRCEFQKTIGLDDINFHFVSNSPLDHQTKRLTIEHLMGLPRPDIDLFQFSPVAMDEIKKTILSIKSNAVGCDNISRRMIIFILDHILPVISHIINFSLDSGDFPSLWRKAYVIPLQKITNPTLSNHLRPISILPFLSKVFEACVHKQLSQFISCHNLLSPLQSGFRPGHSTVSALLKVTGDIRAGIEDTKVTVLVLVDFSNAFNTISHDLLISILSLSMVSPEALDWFSSYLRGRQQSVRIDELSSSWLDLHAGVPQGGILSPLLFSIFINLITQDLQSAYHLYADDLQLYTQASIDNISTAMDIINRDLEYIKNWSDRFGLVVNPSKCQAIIIGSRRMIHRLKTVALPPIFFNSTGIQLCSTVKDLGLLIDSTLSWKDQATTVSQKVTGTLRSLYRLKNFLPSAIKAMLVQSLIFPLIDYGDVCYFDLNADLLNKYHRLLNNCIRFIFNLRKYDHVSTYRSQLKWLPIRQRRSLRALTTLYSILMSPTSCSYLSPYFQLLSASHERNLRSTNNLLLLCPSHSSGLVHSSFHIQSILLWNALPLEIRTASNRNAFKMKVREYLTNKLADSS</sequence>
<dbReference type="CDD" id="cd01650">
    <property type="entry name" value="RT_nLTR_like"/>
    <property type="match status" value="1"/>
</dbReference>
<reference evidence="2 3" key="1">
    <citation type="submission" date="2023-11" db="EMBL/GenBank/DDBJ databases">
        <authorList>
            <person name="Hedman E."/>
            <person name="Englund M."/>
            <person name="Stromberg M."/>
            <person name="Nyberg Akerstrom W."/>
            <person name="Nylinder S."/>
            <person name="Jareborg N."/>
            <person name="Kallberg Y."/>
            <person name="Kronander E."/>
        </authorList>
    </citation>
    <scope>NUCLEOTIDE SEQUENCE [LARGE SCALE GENOMIC DNA]</scope>
</reference>
<gene>
    <name evidence="2" type="ORF">PARMNEM_LOCUS15951</name>
</gene>
<evidence type="ECO:0000259" key="1">
    <source>
        <dbReference type="PROSITE" id="PS50878"/>
    </source>
</evidence>
<feature type="domain" description="Reverse transcriptase" evidence="1">
    <location>
        <begin position="325"/>
        <end position="589"/>
    </location>
</feature>
<dbReference type="PROSITE" id="PS50878">
    <property type="entry name" value="RT_POL"/>
    <property type="match status" value="1"/>
</dbReference>
<dbReference type="Pfam" id="PF00078">
    <property type="entry name" value="RVT_1"/>
    <property type="match status" value="1"/>
</dbReference>
<dbReference type="Proteomes" id="UP001314205">
    <property type="component" value="Unassembled WGS sequence"/>
</dbReference>
<dbReference type="GO" id="GO:0071897">
    <property type="term" value="P:DNA biosynthetic process"/>
    <property type="evidence" value="ECO:0007669"/>
    <property type="project" value="UniProtKB-ARBA"/>
</dbReference>
<evidence type="ECO:0000313" key="2">
    <source>
        <dbReference type="EMBL" id="CAK1596628.1"/>
    </source>
</evidence>
<dbReference type="InterPro" id="IPR043502">
    <property type="entry name" value="DNA/RNA_pol_sf"/>
</dbReference>
<protein>
    <recommendedName>
        <fullName evidence="1">Reverse transcriptase domain-containing protein</fullName>
    </recommendedName>
</protein>
<keyword evidence="3" id="KW-1185">Reference proteome</keyword>
<dbReference type="AlphaFoldDB" id="A0AAV1LNQ5"/>
<proteinExistence type="predicted"/>
<dbReference type="SUPFAM" id="SSF56672">
    <property type="entry name" value="DNA/RNA polymerases"/>
    <property type="match status" value="1"/>
</dbReference>
<dbReference type="InterPro" id="IPR000477">
    <property type="entry name" value="RT_dom"/>
</dbReference>
<accession>A0AAV1LNQ5</accession>
<organism evidence="2 3">
    <name type="scientific">Parnassius mnemosyne</name>
    <name type="common">clouded apollo</name>
    <dbReference type="NCBI Taxonomy" id="213953"/>
    <lineage>
        <taxon>Eukaryota</taxon>
        <taxon>Metazoa</taxon>
        <taxon>Ecdysozoa</taxon>
        <taxon>Arthropoda</taxon>
        <taxon>Hexapoda</taxon>
        <taxon>Insecta</taxon>
        <taxon>Pterygota</taxon>
        <taxon>Neoptera</taxon>
        <taxon>Endopterygota</taxon>
        <taxon>Lepidoptera</taxon>
        <taxon>Glossata</taxon>
        <taxon>Ditrysia</taxon>
        <taxon>Papilionoidea</taxon>
        <taxon>Papilionidae</taxon>
        <taxon>Parnassiinae</taxon>
        <taxon>Parnassini</taxon>
        <taxon>Parnassius</taxon>
        <taxon>Driopa</taxon>
    </lineage>
</organism>
<dbReference type="EMBL" id="CAVLGL010000093">
    <property type="protein sequence ID" value="CAK1596628.1"/>
    <property type="molecule type" value="Genomic_DNA"/>
</dbReference>
<name>A0AAV1LNQ5_9NEOP</name>
<evidence type="ECO:0000313" key="3">
    <source>
        <dbReference type="Proteomes" id="UP001314205"/>
    </source>
</evidence>
<dbReference type="PANTHER" id="PTHR33332">
    <property type="entry name" value="REVERSE TRANSCRIPTASE DOMAIN-CONTAINING PROTEIN"/>
    <property type="match status" value="1"/>
</dbReference>